<dbReference type="AlphaFoldDB" id="A0A1F2PN20"/>
<evidence type="ECO:0000313" key="2">
    <source>
        <dbReference type="EMBL" id="OFV72086.1"/>
    </source>
</evidence>
<protein>
    <recommendedName>
        <fullName evidence="4">Lipoprotein</fullName>
    </recommendedName>
</protein>
<dbReference type="Proteomes" id="UP000176244">
    <property type="component" value="Unassembled WGS sequence"/>
</dbReference>
<organism evidence="2 3">
    <name type="scientific">Acetobacterium wieringae</name>
    <dbReference type="NCBI Taxonomy" id="52694"/>
    <lineage>
        <taxon>Bacteria</taxon>
        <taxon>Bacillati</taxon>
        <taxon>Bacillota</taxon>
        <taxon>Clostridia</taxon>
        <taxon>Eubacteriales</taxon>
        <taxon>Eubacteriaceae</taxon>
        <taxon>Acetobacterium</taxon>
    </lineage>
</organism>
<keyword evidence="1" id="KW-0812">Transmembrane</keyword>
<dbReference type="STRING" id="52694.ACWI_03360"/>
<keyword evidence="1" id="KW-0472">Membrane</keyword>
<accession>A0A1F2PN20</accession>
<dbReference type="RefSeq" id="WP_070369714.1">
    <property type="nucleotide sequence ID" value="NZ_LKEU01000012.1"/>
</dbReference>
<evidence type="ECO:0000313" key="3">
    <source>
        <dbReference type="Proteomes" id="UP000176244"/>
    </source>
</evidence>
<evidence type="ECO:0008006" key="4">
    <source>
        <dbReference type="Google" id="ProtNLM"/>
    </source>
</evidence>
<reference evidence="2 3" key="1">
    <citation type="submission" date="2015-09" db="EMBL/GenBank/DDBJ databases">
        <title>Genome sequence of Acetobacterium wieringae DSM 1911.</title>
        <authorList>
            <person name="Poehlein A."/>
            <person name="Bengelsdorf F.R."/>
            <person name="Schiel-Bengelsdorf B."/>
            <person name="Duerre P."/>
            <person name="Daniel R."/>
        </authorList>
    </citation>
    <scope>NUCLEOTIDE SEQUENCE [LARGE SCALE GENOMIC DNA]</scope>
    <source>
        <strain evidence="2 3">DSM 1911</strain>
    </source>
</reference>
<keyword evidence="1" id="KW-1133">Transmembrane helix</keyword>
<sequence length="60" mass="5734">MNIDMKKAGIVTAGTFLFTTACISIGGIVSGAGPNMGAAIAIGIISAMCVAVGIGFSGGK</sequence>
<dbReference type="EMBL" id="LKEU01000012">
    <property type="protein sequence ID" value="OFV72086.1"/>
    <property type="molecule type" value="Genomic_DNA"/>
</dbReference>
<gene>
    <name evidence="2" type="ORF">ACWI_03360</name>
</gene>
<comment type="caution">
    <text evidence="2">The sequence shown here is derived from an EMBL/GenBank/DDBJ whole genome shotgun (WGS) entry which is preliminary data.</text>
</comment>
<proteinExistence type="predicted"/>
<name>A0A1F2PN20_9FIRM</name>
<feature type="transmembrane region" description="Helical" evidence="1">
    <location>
        <begin position="36"/>
        <end position="56"/>
    </location>
</feature>
<dbReference type="PROSITE" id="PS51257">
    <property type="entry name" value="PROKAR_LIPOPROTEIN"/>
    <property type="match status" value="1"/>
</dbReference>
<evidence type="ECO:0000256" key="1">
    <source>
        <dbReference type="SAM" id="Phobius"/>
    </source>
</evidence>